<comment type="caution">
    <text evidence="2">The sequence shown here is derived from an EMBL/GenBank/DDBJ whole genome shotgun (WGS) entry which is preliminary data.</text>
</comment>
<accession>A0A832CYG3</accession>
<gene>
    <name evidence="1" type="ORF">ENT99_08140</name>
    <name evidence="2" type="ORF">ENU41_02030</name>
</gene>
<organism evidence="2">
    <name type="scientific">Ignisphaera aggregans</name>
    <dbReference type="NCBI Taxonomy" id="334771"/>
    <lineage>
        <taxon>Archaea</taxon>
        <taxon>Thermoproteota</taxon>
        <taxon>Thermoprotei</taxon>
        <taxon>Desulfurococcales</taxon>
        <taxon>Desulfurococcaceae</taxon>
        <taxon>Ignisphaera</taxon>
    </lineage>
</organism>
<dbReference type="EMBL" id="DTCK01000010">
    <property type="protein sequence ID" value="HGQ35442.1"/>
    <property type="molecule type" value="Genomic_DNA"/>
</dbReference>
<proteinExistence type="predicted"/>
<evidence type="ECO:0000313" key="2">
    <source>
        <dbReference type="EMBL" id="HGQ35442.1"/>
    </source>
</evidence>
<dbReference type="EMBL" id="DTAU01000151">
    <property type="protein sequence ID" value="HFQ79645.1"/>
    <property type="molecule type" value="Genomic_DNA"/>
</dbReference>
<dbReference type="AlphaFoldDB" id="A0A832CYG3"/>
<evidence type="ECO:0000313" key="1">
    <source>
        <dbReference type="EMBL" id="HFQ79645.1"/>
    </source>
</evidence>
<reference evidence="2" key="1">
    <citation type="journal article" date="2020" name="mSystems">
        <title>Genome- and Community-Level Interaction Insights into Carbon Utilization and Element Cycling Functions of Hydrothermarchaeota in Hydrothermal Sediment.</title>
        <authorList>
            <person name="Zhou Z."/>
            <person name="Liu Y."/>
            <person name="Xu W."/>
            <person name="Pan J."/>
            <person name="Luo Z.H."/>
            <person name="Li M."/>
        </authorList>
    </citation>
    <scope>NUCLEOTIDE SEQUENCE</scope>
    <source>
        <strain evidence="1">SpSt-629</strain>
        <strain evidence="2">SpSt-667</strain>
    </source>
</reference>
<protein>
    <submittedName>
        <fullName evidence="2">Uncharacterized protein</fullName>
    </submittedName>
</protein>
<sequence length="94" mass="10855">MEVVELEHMCILEILWLQIQGTSIFYTLKDWLHIHELYIIIILGKVAVSTTYTKVGLVEYCSIVFCRYFTIDLCTVAIHLSTSATLWGSSLWLL</sequence>
<name>A0A832CYG3_9CREN</name>